<reference evidence="1 2" key="1">
    <citation type="submission" date="2024-04" db="EMBL/GenBank/DDBJ databases">
        <authorList>
            <person name="Waldvogel A.-M."/>
            <person name="Schoenle A."/>
        </authorList>
    </citation>
    <scope>NUCLEOTIDE SEQUENCE [LARGE SCALE GENOMIC DNA]</scope>
</reference>
<organism evidence="1 2">
    <name type="scientific">Knipowitschia caucasica</name>
    <name type="common">Caucasian dwarf goby</name>
    <name type="synonym">Pomatoschistus caucasicus</name>
    <dbReference type="NCBI Taxonomy" id="637954"/>
    <lineage>
        <taxon>Eukaryota</taxon>
        <taxon>Metazoa</taxon>
        <taxon>Chordata</taxon>
        <taxon>Craniata</taxon>
        <taxon>Vertebrata</taxon>
        <taxon>Euteleostomi</taxon>
        <taxon>Actinopterygii</taxon>
        <taxon>Neopterygii</taxon>
        <taxon>Teleostei</taxon>
        <taxon>Neoteleostei</taxon>
        <taxon>Acanthomorphata</taxon>
        <taxon>Gobiaria</taxon>
        <taxon>Gobiiformes</taxon>
        <taxon>Gobioidei</taxon>
        <taxon>Gobiidae</taxon>
        <taxon>Gobiinae</taxon>
        <taxon>Knipowitschia</taxon>
    </lineage>
</organism>
<dbReference type="AlphaFoldDB" id="A0AAV2L917"/>
<proteinExistence type="predicted"/>
<dbReference type="EMBL" id="OZ035843">
    <property type="protein sequence ID" value="CAL1597056.1"/>
    <property type="molecule type" value="Genomic_DNA"/>
</dbReference>
<evidence type="ECO:0000313" key="2">
    <source>
        <dbReference type="Proteomes" id="UP001497482"/>
    </source>
</evidence>
<accession>A0AAV2L917</accession>
<name>A0AAV2L917_KNICA</name>
<protein>
    <submittedName>
        <fullName evidence="1">Uncharacterized protein</fullName>
    </submittedName>
</protein>
<sequence>MKRAATDVASSKRAATDVASSKRAATNVASKRAATNVASSKRAATDVALLKRAATDVASSKRAATDVASLNYWFIQDYRELGLEQQADVSLKSLFEQVRPTGEAVDSACGYFLQESLLVAHDDWGVARLRQRAQLIGFCVHQLLDGGVDRDGGVGGRAGGRSFFWRLVAGFLWGNLHFKGGGVTAPSAGPVVAVFI</sequence>
<gene>
    <name evidence="1" type="ORF">KC01_LOCUS25622</name>
</gene>
<evidence type="ECO:0000313" key="1">
    <source>
        <dbReference type="EMBL" id="CAL1597056.1"/>
    </source>
</evidence>
<keyword evidence="2" id="KW-1185">Reference proteome</keyword>
<dbReference type="Proteomes" id="UP001497482">
    <property type="component" value="Chromosome 21"/>
</dbReference>